<name>A0AAD9WN73_9ROSI</name>
<dbReference type="Pfam" id="PF25019">
    <property type="entry name" value="LRR_R13L1-DRL21"/>
    <property type="match status" value="1"/>
</dbReference>
<evidence type="ECO:0000313" key="3">
    <source>
        <dbReference type="Proteomes" id="UP001280121"/>
    </source>
</evidence>
<comment type="caution">
    <text evidence="2">The sequence shown here is derived from an EMBL/GenBank/DDBJ whole genome shotgun (WGS) entry which is preliminary data.</text>
</comment>
<dbReference type="Gene3D" id="3.80.10.10">
    <property type="entry name" value="Ribonuclease Inhibitor"/>
    <property type="match status" value="1"/>
</dbReference>
<dbReference type="SUPFAM" id="SSF52540">
    <property type="entry name" value="P-loop containing nucleoside triphosphate hydrolases"/>
    <property type="match status" value="1"/>
</dbReference>
<evidence type="ECO:0000313" key="2">
    <source>
        <dbReference type="EMBL" id="KAK2636168.1"/>
    </source>
</evidence>
<feature type="domain" description="R13L1/DRL21-like LRR repeat region" evidence="1">
    <location>
        <begin position="116"/>
        <end position="222"/>
    </location>
</feature>
<dbReference type="InterPro" id="IPR027417">
    <property type="entry name" value="P-loop_NTPase"/>
</dbReference>
<keyword evidence="3" id="KW-1185">Reference proteome</keyword>
<dbReference type="PANTHER" id="PTHR47186:SF41">
    <property type="entry name" value="OS12G0131701 PROTEIN"/>
    <property type="match status" value="1"/>
</dbReference>
<accession>A0AAD9WN73</accession>
<dbReference type="AlphaFoldDB" id="A0AAD9WN73"/>
<gene>
    <name evidence="2" type="ORF">Ddye_030960</name>
</gene>
<dbReference type="PANTHER" id="PTHR47186">
    <property type="entry name" value="LEUCINE-RICH REPEAT-CONTAINING PROTEIN 57"/>
    <property type="match status" value="1"/>
</dbReference>
<proteinExistence type="predicted"/>
<evidence type="ECO:0000259" key="1">
    <source>
        <dbReference type="Pfam" id="PF25019"/>
    </source>
</evidence>
<organism evidence="2 3">
    <name type="scientific">Dipteronia dyeriana</name>
    <dbReference type="NCBI Taxonomy" id="168575"/>
    <lineage>
        <taxon>Eukaryota</taxon>
        <taxon>Viridiplantae</taxon>
        <taxon>Streptophyta</taxon>
        <taxon>Embryophyta</taxon>
        <taxon>Tracheophyta</taxon>
        <taxon>Spermatophyta</taxon>
        <taxon>Magnoliopsida</taxon>
        <taxon>eudicotyledons</taxon>
        <taxon>Gunneridae</taxon>
        <taxon>Pentapetalae</taxon>
        <taxon>rosids</taxon>
        <taxon>malvids</taxon>
        <taxon>Sapindales</taxon>
        <taxon>Sapindaceae</taxon>
        <taxon>Hippocastanoideae</taxon>
        <taxon>Acereae</taxon>
        <taxon>Dipteronia</taxon>
    </lineage>
</organism>
<sequence>MYVIGETLLSTAINTLFDKLASTDLLQFARQEQILADLDKWKKILVKHSLGSEDFSEHEHLEEIVKNIIGKCDGSPLAAKTVGGLLRCKVSSKTGKMCWIATRGIYHKRKVVLYQLLKLENVNDVKDANEADFIGKKNLRELELKWSSNFSFLRNVEIETQVLDMLQPYQKLEKLTITGYGDTIFPSWLGNTSFSSLMLLRFEGCRNCIFLPPIGQLHLLKQDWLQHRGWVQSFMEMVAERLFSL</sequence>
<dbReference type="InterPro" id="IPR032675">
    <property type="entry name" value="LRR_dom_sf"/>
</dbReference>
<dbReference type="GO" id="GO:0043531">
    <property type="term" value="F:ADP binding"/>
    <property type="evidence" value="ECO:0007669"/>
    <property type="project" value="InterPro"/>
</dbReference>
<dbReference type="EMBL" id="JANJYI010000009">
    <property type="protein sequence ID" value="KAK2636168.1"/>
    <property type="molecule type" value="Genomic_DNA"/>
</dbReference>
<reference evidence="2" key="1">
    <citation type="journal article" date="2023" name="Plant J.">
        <title>Genome sequences and population genomics provide insights into the demographic history, inbreeding, and mutation load of two 'living fossil' tree species of Dipteronia.</title>
        <authorList>
            <person name="Feng Y."/>
            <person name="Comes H.P."/>
            <person name="Chen J."/>
            <person name="Zhu S."/>
            <person name="Lu R."/>
            <person name="Zhang X."/>
            <person name="Li P."/>
            <person name="Qiu J."/>
            <person name="Olsen K.M."/>
            <person name="Qiu Y."/>
        </authorList>
    </citation>
    <scope>NUCLEOTIDE SEQUENCE</scope>
    <source>
        <strain evidence="2">KIB01</strain>
    </source>
</reference>
<dbReference type="Proteomes" id="UP001280121">
    <property type="component" value="Unassembled WGS sequence"/>
</dbReference>
<protein>
    <recommendedName>
        <fullName evidence="1">R13L1/DRL21-like LRR repeat region domain-containing protein</fullName>
    </recommendedName>
</protein>
<dbReference type="InterPro" id="IPR056789">
    <property type="entry name" value="LRR_R13L1-DRL21"/>
</dbReference>